<dbReference type="Proteomes" id="UP000737018">
    <property type="component" value="Unassembled WGS sequence"/>
</dbReference>
<protein>
    <recommendedName>
        <fullName evidence="3">Protein NUCLEAR FUSION DEFECTIVE 6, chloroplastic/mitochondrial-like</fullName>
    </recommendedName>
</protein>
<gene>
    <name evidence="1" type="ORF">CMV_026298</name>
</gene>
<reference evidence="1" key="1">
    <citation type="submission" date="2020-03" db="EMBL/GenBank/DDBJ databases">
        <title>Castanea mollissima Vanexum genome sequencing.</title>
        <authorList>
            <person name="Staton M."/>
        </authorList>
    </citation>
    <scope>NUCLEOTIDE SEQUENCE</scope>
    <source>
        <tissue evidence="1">Leaf</tissue>
    </source>
</reference>
<dbReference type="PANTHER" id="PTHR33156">
    <property type="entry name" value="OS02G0230000 PROTEIN"/>
    <property type="match status" value="1"/>
</dbReference>
<accession>A0A8J4QHK1</accession>
<dbReference type="OrthoDB" id="669248at2759"/>
<keyword evidence="2" id="KW-1185">Reference proteome</keyword>
<dbReference type="AlphaFoldDB" id="A0A8J4QHK1"/>
<evidence type="ECO:0008006" key="3">
    <source>
        <dbReference type="Google" id="ProtNLM"/>
    </source>
</evidence>
<dbReference type="EMBL" id="JRKL02007603">
    <property type="protein sequence ID" value="KAF3947589.1"/>
    <property type="molecule type" value="Genomic_DNA"/>
</dbReference>
<proteinExistence type="predicted"/>
<sequence length="102" mass="10834">MAYSNVVSRLSSRLQPFALKLGKRSLALELSPLKSCSQSQASSSASASAGRFSRISRLPLELSSVETMIPLHNAIASARLVSSLSTDSQSWSLVPQGISMPL</sequence>
<evidence type="ECO:0000313" key="2">
    <source>
        <dbReference type="Proteomes" id="UP000737018"/>
    </source>
</evidence>
<organism evidence="1 2">
    <name type="scientific">Castanea mollissima</name>
    <name type="common">Chinese chestnut</name>
    <dbReference type="NCBI Taxonomy" id="60419"/>
    <lineage>
        <taxon>Eukaryota</taxon>
        <taxon>Viridiplantae</taxon>
        <taxon>Streptophyta</taxon>
        <taxon>Embryophyta</taxon>
        <taxon>Tracheophyta</taxon>
        <taxon>Spermatophyta</taxon>
        <taxon>Magnoliopsida</taxon>
        <taxon>eudicotyledons</taxon>
        <taxon>Gunneridae</taxon>
        <taxon>Pentapetalae</taxon>
        <taxon>rosids</taxon>
        <taxon>fabids</taxon>
        <taxon>Fagales</taxon>
        <taxon>Fagaceae</taxon>
        <taxon>Castanea</taxon>
    </lineage>
</organism>
<comment type="caution">
    <text evidence="1">The sequence shown here is derived from an EMBL/GenBank/DDBJ whole genome shotgun (WGS) entry which is preliminary data.</text>
</comment>
<dbReference type="PANTHER" id="PTHR33156:SF73">
    <property type="entry name" value="PROTEIN NUCLEAR FUSION DEFECTIVE 6, CHLOROPLASTIC_MITOCHONDRIAL-LIKE"/>
    <property type="match status" value="1"/>
</dbReference>
<dbReference type="InterPro" id="IPR043459">
    <property type="entry name" value="NFD6/NOXY2-like"/>
</dbReference>
<name>A0A8J4QHK1_9ROSI</name>
<evidence type="ECO:0000313" key="1">
    <source>
        <dbReference type="EMBL" id="KAF3947589.1"/>
    </source>
</evidence>